<dbReference type="InterPro" id="IPR016024">
    <property type="entry name" value="ARM-type_fold"/>
</dbReference>
<protein>
    <submittedName>
        <fullName evidence="1">Proteasome component</fullName>
    </submittedName>
</protein>
<dbReference type="Gene3D" id="1.25.10.10">
    <property type="entry name" value="Leucine-rich Repeat Variant"/>
    <property type="match status" value="1"/>
</dbReference>
<dbReference type="KEGG" id="clus:A9F13_14g00462"/>
<dbReference type="SUPFAM" id="SSF48371">
    <property type="entry name" value="ARM repeat"/>
    <property type="match status" value="1"/>
</dbReference>
<name>A0AA91T0Q1_CLALS</name>
<accession>A0AA91T0Q1</accession>
<dbReference type="EMBL" id="LYUB02000014">
    <property type="protein sequence ID" value="OVF07216.1"/>
    <property type="molecule type" value="Genomic_DNA"/>
</dbReference>
<proteinExistence type="predicted"/>
<dbReference type="AlphaFoldDB" id="A0AA91T0Q1"/>
<dbReference type="Proteomes" id="UP000195602">
    <property type="component" value="Unassembled WGS sequence"/>
</dbReference>
<dbReference type="InterPro" id="IPR011989">
    <property type="entry name" value="ARM-like"/>
</dbReference>
<sequence length="388" mass="44048">MYFESEDDDQRILVGMASEAVSRYCGSDVFESVAGAFLPLAFIGRHDPLESVKSFFDREWIESSSGNNAIKVYFEEITTLCKIYGQSPNYNIRKIIAKALADMATTIEIDSDPQTTELLALLLELSKGKSWDGKDLVLKALVGFSTKKTLFLNGHEDILEQVTKTVQTEARRRNKAYQMKAVLSLGQYVHSYPSEVEAVDTYIDVMQTVLTRDYFEEADVLSMSDLENGKTDAQKEAKIEELYLSYIGNIFESLSPSHLNADILKLAHDKMKHLRESDDVSLTWRTCASFNEHMGILLKSILEEQTELTTSQLDLISETFTELTNFGEQYRLEKNLVLFARNSKMFIELLSRHGVSYKTQFVLEFIDNLKKENTSTVALYELGLATDN</sequence>
<reference evidence="1 2" key="1">
    <citation type="submission" date="2017-04" db="EMBL/GenBank/DDBJ databases">
        <title>Draft genome of the yeast Clavispora lusitaniae type strain CBS 6936.</title>
        <authorList>
            <person name="Durrens P."/>
            <person name="Klopp C."/>
            <person name="Biteau N."/>
            <person name="Fitton-Ouhabi V."/>
            <person name="Dementhon K."/>
            <person name="Accoceberry I."/>
            <person name="Sherman D.J."/>
            <person name="Noel T."/>
        </authorList>
    </citation>
    <scope>NUCLEOTIDE SEQUENCE [LARGE SCALE GENOMIC DNA]</scope>
    <source>
        <strain evidence="1 2">CBS 6936</strain>
    </source>
</reference>
<evidence type="ECO:0000313" key="1">
    <source>
        <dbReference type="EMBL" id="OVF07216.1"/>
    </source>
</evidence>
<dbReference type="Pfam" id="PF23731">
    <property type="entry name" value="ARM_ECM29_C"/>
    <property type="match status" value="1"/>
</dbReference>
<dbReference type="GO" id="GO:0000502">
    <property type="term" value="C:proteasome complex"/>
    <property type="evidence" value="ECO:0007669"/>
    <property type="project" value="UniProtKB-KW"/>
</dbReference>
<keyword evidence="1" id="KW-0647">Proteasome</keyword>
<evidence type="ECO:0000313" key="2">
    <source>
        <dbReference type="Proteomes" id="UP000195602"/>
    </source>
</evidence>
<comment type="caution">
    <text evidence="1">The sequence shown here is derived from an EMBL/GenBank/DDBJ whole genome shotgun (WGS) entry which is preliminary data.</text>
</comment>
<organism evidence="1 2">
    <name type="scientific">Clavispora lusitaniae</name>
    <name type="common">Candida lusitaniae</name>
    <dbReference type="NCBI Taxonomy" id="36911"/>
    <lineage>
        <taxon>Eukaryota</taxon>
        <taxon>Fungi</taxon>
        <taxon>Dikarya</taxon>
        <taxon>Ascomycota</taxon>
        <taxon>Saccharomycotina</taxon>
        <taxon>Pichiomycetes</taxon>
        <taxon>Metschnikowiaceae</taxon>
        <taxon>Clavispora</taxon>
    </lineage>
</organism>
<gene>
    <name evidence="1" type="ORF">A9F13_14g00462</name>
</gene>